<sequence length="234" mass="25082">MTLTRVETVTTADGGFDLPLWLPPAGSGPAVLVIQEIYGVGEYIRKVCEDLAALGYVAAAPDLFWRLQPNWRSSHDEEGTKRSIEMGARFDFAQGVADSITALRHLTALPEVTGKTGVLGFCLGGTVAYGVAAEAEPDALVSLYGSGVPDMLDALPRITCPAQFHFGGSDPYITRDRVARVEEAVAAHPGAEILVEEEAGHAFHNFVSPIFHNPEAGARAWRSITAFLARHLTP</sequence>
<dbReference type="Pfam" id="PF01738">
    <property type="entry name" value="DLH"/>
    <property type="match status" value="1"/>
</dbReference>
<organism evidence="2 3">
    <name type="scientific">Bailinhaonella thermotolerans</name>
    <dbReference type="NCBI Taxonomy" id="1070861"/>
    <lineage>
        <taxon>Bacteria</taxon>
        <taxon>Bacillati</taxon>
        <taxon>Actinomycetota</taxon>
        <taxon>Actinomycetes</taxon>
        <taxon>Streptosporangiales</taxon>
        <taxon>Streptosporangiaceae</taxon>
        <taxon>Bailinhaonella</taxon>
    </lineage>
</organism>
<dbReference type="InterPro" id="IPR029058">
    <property type="entry name" value="AB_hydrolase_fold"/>
</dbReference>
<keyword evidence="3" id="KW-1185">Reference proteome</keyword>
<dbReference type="SUPFAM" id="SSF53474">
    <property type="entry name" value="alpha/beta-Hydrolases"/>
    <property type="match status" value="1"/>
</dbReference>
<dbReference type="Gene3D" id="3.40.50.1820">
    <property type="entry name" value="alpha/beta hydrolase"/>
    <property type="match status" value="1"/>
</dbReference>
<accession>A0A3A4AWV5</accession>
<evidence type="ECO:0000259" key="1">
    <source>
        <dbReference type="Pfam" id="PF01738"/>
    </source>
</evidence>
<comment type="caution">
    <text evidence="2">The sequence shown here is derived from an EMBL/GenBank/DDBJ whole genome shotgun (WGS) entry which is preliminary data.</text>
</comment>
<evidence type="ECO:0000313" key="2">
    <source>
        <dbReference type="EMBL" id="RJL30407.1"/>
    </source>
</evidence>
<proteinExistence type="predicted"/>
<name>A0A3A4AWV5_9ACTN</name>
<dbReference type="PANTHER" id="PTHR46623:SF6">
    <property type="entry name" value="ALPHA_BETA-HYDROLASES SUPERFAMILY PROTEIN"/>
    <property type="match status" value="1"/>
</dbReference>
<evidence type="ECO:0000313" key="3">
    <source>
        <dbReference type="Proteomes" id="UP000265768"/>
    </source>
</evidence>
<dbReference type="InterPro" id="IPR051049">
    <property type="entry name" value="Dienelactone_hydrolase-like"/>
</dbReference>
<reference evidence="2 3" key="1">
    <citation type="submission" date="2018-09" db="EMBL/GenBank/DDBJ databases">
        <title>YIM 75507 draft genome.</title>
        <authorList>
            <person name="Tang S."/>
            <person name="Feng Y."/>
        </authorList>
    </citation>
    <scope>NUCLEOTIDE SEQUENCE [LARGE SCALE GENOMIC DNA]</scope>
    <source>
        <strain evidence="2 3">YIM 75507</strain>
    </source>
</reference>
<dbReference type="PANTHER" id="PTHR46623">
    <property type="entry name" value="CARBOXYMETHYLENEBUTENOLIDASE-RELATED"/>
    <property type="match status" value="1"/>
</dbReference>
<dbReference type="OrthoDB" id="188362at2"/>
<dbReference type="AlphaFoldDB" id="A0A3A4AWV5"/>
<dbReference type="EMBL" id="QZEY01000009">
    <property type="protein sequence ID" value="RJL30407.1"/>
    <property type="molecule type" value="Genomic_DNA"/>
</dbReference>
<feature type="domain" description="Dienelactone hydrolase" evidence="1">
    <location>
        <begin position="25"/>
        <end position="231"/>
    </location>
</feature>
<dbReference type="Proteomes" id="UP000265768">
    <property type="component" value="Unassembled WGS sequence"/>
</dbReference>
<gene>
    <name evidence="2" type="ORF">D5H75_22815</name>
</gene>
<dbReference type="InterPro" id="IPR002925">
    <property type="entry name" value="Dienelactn_hydro"/>
</dbReference>
<keyword evidence="2" id="KW-0378">Hydrolase</keyword>
<dbReference type="RefSeq" id="WP_119928555.1">
    <property type="nucleotide sequence ID" value="NZ_QZEY01000009.1"/>
</dbReference>
<protein>
    <submittedName>
        <fullName evidence="2">Dienelactone hydrolase family protein</fullName>
    </submittedName>
</protein>
<dbReference type="GO" id="GO:0016787">
    <property type="term" value="F:hydrolase activity"/>
    <property type="evidence" value="ECO:0007669"/>
    <property type="project" value="UniProtKB-KW"/>
</dbReference>